<accession>A0A368FTJ6</accession>
<reference evidence="1 2" key="1">
    <citation type="submission" date="2014-10" db="EMBL/GenBank/DDBJ databases">
        <title>Draft genome of the hookworm Ancylostoma caninum.</title>
        <authorList>
            <person name="Mitreva M."/>
        </authorList>
    </citation>
    <scope>NUCLEOTIDE SEQUENCE [LARGE SCALE GENOMIC DNA]</scope>
    <source>
        <strain evidence="1 2">Baltimore</strain>
    </source>
</reference>
<feature type="non-terminal residue" evidence="1">
    <location>
        <position position="1"/>
    </location>
</feature>
<organism evidence="1 2">
    <name type="scientific">Ancylostoma caninum</name>
    <name type="common">Dog hookworm</name>
    <dbReference type="NCBI Taxonomy" id="29170"/>
    <lineage>
        <taxon>Eukaryota</taxon>
        <taxon>Metazoa</taxon>
        <taxon>Ecdysozoa</taxon>
        <taxon>Nematoda</taxon>
        <taxon>Chromadorea</taxon>
        <taxon>Rhabditida</taxon>
        <taxon>Rhabditina</taxon>
        <taxon>Rhabditomorpha</taxon>
        <taxon>Strongyloidea</taxon>
        <taxon>Ancylostomatidae</taxon>
        <taxon>Ancylostomatinae</taxon>
        <taxon>Ancylostoma</taxon>
    </lineage>
</organism>
<evidence type="ECO:0000313" key="2">
    <source>
        <dbReference type="Proteomes" id="UP000252519"/>
    </source>
</evidence>
<comment type="caution">
    <text evidence="1">The sequence shown here is derived from an EMBL/GenBank/DDBJ whole genome shotgun (WGS) entry which is preliminary data.</text>
</comment>
<dbReference type="STRING" id="29170.A0A368FTJ6"/>
<dbReference type="Proteomes" id="UP000252519">
    <property type="component" value="Unassembled WGS sequence"/>
</dbReference>
<dbReference type="OrthoDB" id="9942268at2759"/>
<protein>
    <recommendedName>
        <fullName evidence="3">PH domain-containing protein</fullName>
    </recommendedName>
</protein>
<dbReference type="EMBL" id="JOJR01000898">
    <property type="protein sequence ID" value="RCN33567.1"/>
    <property type="molecule type" value="Genomic_DNA"/>
</dbReference>
<dbReference type="AlphaFoldDB" id="A0A368FTJ6"/>
<evidence type="ECO:0000313" key="1">
    <source>
        <dbReference type="EMBL" id="RCN33567.1"/>
    </source>
</evidence>
<evidence type="ECO:0008006" key="3">
    <source>
        <dbReference type="Google" id="ProtNLM"/>
    </source>
</evidence>
<keyword evidence="2" id="KW-1185">Reference proteome</keyword>
<sequence length="95" mass="10866">LHIPRNLSYSHTTLRYTKCESIVHFQCRRTRYVLSAMTPGIRDSWITALLQNRHNPSPTYTETCASNDAMSMADSSDILGMPMVRVYCCKFGKAF</sequence>
<name>A0A368FTJ6_ANCCA</name>
<gene>
    <name evidence="1" type="ORF">ANCCAN_20604</name>
</gene>
<proteinExistence type="predicted"/>